<dbReference type="VEuPathDB" id="VectorBase:AQUA003737"/>
<protein>
    <submittedName>
        <fullName evidence="1">Uncharacterized protein</fullName>
    </submittedName>
</protein>
<dbReference type="STRING" id="34691.A0A182X1R8"/>
<dbReference type="Proteomes" id="UP000076407">
    <property type="component" value="Unassembled WGS sequence"/>
</dbReference>
<evidence type="ECO:0000313" key="2">
    <source>
        <dbReference type="Proteomes" id="UP000076407"/>
    </source>
</evidence>
<name>A0A182X1R8_ANOQN</name>
<proteinExistence type="predicted"/>
<sequence length="83" mass="9767">KNFPEKDATQRAVFREKDEKAKALLVTFIADSHLEYVRDKTFAKQGFACQNYVRRSLAVLKLSEGTLLMDHFRVFDQLIRQFK</sequence>
<dbReference type="EnsemblMetazoa" id="AQUA003737-RA">
    <property type="protein sequence ID" value="AQUA003737-PA"/>
    <property type="gene ID" value="AQUA003737"/>
</dbReference>
<dbReference type="AlphaFoldDB" id="A0A182X1R8"/>
<evidence type="ECO:0000313" key="1">
    <source>
        <dbReference type="EnsemblMetazoa" id="AQUA003737-PA"/>
    </source>
</evidence>
<accession>A0A182X1R8</accession>
<reference evidence="1" key="1">
    <citation type="submission" date="2020-05" db="UniProtKB">
        <authorList>
            <consortium name="EnsemblMetazoa"/>
        </authorList>
    </citation>
    <scope>IDENTIFICATION</scope>
    <source>
        <strain evidence="1">SANGQUA</strain>
    </source>
</reference>
<keyword evidence="2" id="KW-1185">Reference proteome</keyword>
<organism evidence="1 2">
    <name type="scientific">Anopheles quadriannulatus</name>
    <name type="common">Mosquito</name>
    <dbReference type="NCBI Taxonomy" id="34691"/>
    <lineage>
        <taxon>Eukaryota</taxon>
        <taxon>Metazoa</taxon>
        <taxon>Ecdysozoa</taxon>
        <taxon>Arthropoda</taxon>
        <taxon>Hexapoda</taxon>
        <taxon>Insecta</taxon>
        <taxon>Pterygota</taxon>
        <taxon>Neoptera</taxon>
        <taxon>Endopterygota</taxon>
        <taxon>Diptera</taxon>
        <taxon>Nematocera</taxon>
        <taxon>Culicoidea</taxon>
        <taxon>Culicidae</taxon>
        <taxon>Anophelinae</taxon>
        <taxon>Anopheles</taxon>
    </lineage>
</organism>